<dbReference type="RefSeq" id="WP_307361794.1">
    <property type="nucleotide sequence ID" value="NZ_JAUSXK010000001.1"/>
</dbReference>
<gene>
    <name evidence="10" type="ORF">QFZ46_002413</name>
</gene>
<comment type="caution">
    <text evidence="10">The sequence shown here is derived from an EMBL/GenBank/DDBJ whole genome shotgun (WGS) entry which is preliminary data.</text>
</comment>
<comment type="similarity">
    <text evidence="2">Belongs to the ABC transporter superfamily.</text>
</comment>
<keyword evidence="11" id="KW-1185">Reference proteome</keyword>
<organism evidence="10 11">
    <name type="scientific">Microbacterium murale</name>
    <dbReference type="NCBI Taxonomy" id="1081040"/>
    <lineage>
        <taxon>Bacteria</taxon>
        <taxon>Bacillati</taxon>
        <taxon>Actinomycetota</taxon>
        <taxon>Actinomycetes</taxon>
        <taxon>Micrococcales</taxon>
        <taxon>Microbacteriaceae</taxon>
        <taxon>Microbacterium</taxon>
    </lineage>
</organism>
<comment type="subcellular location">
    <subcellularLocation>
        <location evidence="1">Cell membrane</location>
        <topology evidence="1">Peripheral membrane protein</topology>
    </subcellularLocation>
</comment>
<keyword evidence="7" id="KW-0472">Membrane</keyword>
<evidence type="ECO:0000256" key="5">
    <source>
        <dbReference type="ARBA" id="ARBA00022741"/>
    </source>
</evidence>
<feature type="region of interest" description="Disordered" evidence="8">
    <location>
        <begin position="1"/>
        <end position="26"/>
    </location>
</feature>
<dbReference type="InterPro" id="IPR003593">
    <property type="entry name" value="AAA+_ATPase"/>
</dbReference>
<dbReference type="InterPro" id="IPR050388">
    <property type="entry name" value="ABC_Ni/Peptide_Import"/>
</dbReference>
<evidence type="ECO:0000256" key="7">
    <source>
        <dbReference type="ARBA" id="ARBA00023136"/>
    </source>
</evidence>
<dbReference type="PROSITE" id="PS50893">
    <property type="entry name" value="ABC_TRANSPORTER_2"/>
    <property type="match status" value="1"/>
</dbReference>
<keyword evidence="3" id="KW-0813">Transport</keyword>
<evidence type="ECO:0000256" key="1">
    <source>
        <dbReference type="ARBA" id="ARBA00004202"/>
    </source>
</evidence>
<sequence length="315" mass="34510">MSVATNQSTVDRESRTAERESRAAGREPILRVRNLKVQLPTGDRTEVEAVSDVSITVHDGERVGIVGESGSGKSITGRAISGLLPTSPRVRVEGSIHFAGREMNGAATQEWNEVRARRIGMIFQDPLTFLNPTMKVGAQVAESLEPASRRGRAARTTEVARFLRLAGLEDAEQVAMCFPHELSGGMRQRVLIAIAIAKLPDLIIADEPTTALDATVQARVLRTLDDTVSELGNSLILISHDIAVVASMTDRIYVMYNGHVVEEGGTAEVLARPRHRYTQALLRSVRSLSDDHLELYSIPWELRRELSKEVASRAS</sequence>
<dbReference type="InterPro" id="IPR017871">
    <property type="entry name" value="ABC_transporter-like_CS"/>
</dbReference>
<keyword evidence="5" id="KW-0547">Nucleotide-binding</keyword>
<dbReference type="PANTHER" id="PTHR43297:SF2">
    <property type="entry name" value="DIPEPTIDE TRANSPORT ATP-BINDING PROTEIN DPPD"/>
    <property type="match status" value="1"/>
</dbReference>
<dbReference type="EMBL" id="JAUSXK010000001">
    <property type="protein sequence ID" value="MDQ0644253.1"/>
    <property type="molecule type" value="Genomic_DNA"/>
</dbReference>
<dbReference type="SMART" id="SM00382">
    <property type="entry name" value="AAA"/>
    <property type="match status" value="1"/>
</dbReference>
<dbReference type="InterPro" id="IPR027417">
    <property type="entry name" value="P-loop_NTPase"/>
</dbReference>
<evidence type="ECO:0000256" key="2">
    <source>
        <dbReference type="ARBA" id="ARBA00005417"/>
    </source>
</evidence>
<dbReference type="InterPro" id="IPR003439">
    <property type="entry name" value="ABC_transporter-like_ATP-bd"/>
</dbReference>
<proteinExistence type="inferred from homology"/>
<reference evidence="10 11" key="1">
    <citation type="submission" date="2023-07" db="EMBL/GenBank/DDBJ databases">
        <title>Comparative genomics of wheat-associated soil bacteria to identify genetic determinants of phenazine resistance.</title>
        <authorList>
            <person name="Mouncey N."/>
        </authorList>
    </citation>
    <scope>NUCLEOTIDE SEQUENCE [LARGE SCALE GENOMIC DNA]</scope>
    <source>
        <strain evidence="10 11">W2I7</strain>
    </source>
</reference>
<evidence type="ECO:0000256" key="8">
    <source>
        <dbReference type="SAM" id="MobiDB-lite"/>
    </source>
</evidence>
<name>A0ABU0PAA1_9MICO</name>
<dbReference type="Pfam" id="PF00005">
    <property type="entry name" value="ABC_tran"/>
    <property type="match status" value="1"/>
</dbReference>
<dbReference type="Pfam" id="PF08352">
    <property type="entry name" value="oligo_HPY"/>
    <property type="match status" value="1"/>
</dbReference>
<dbReference type="Gene3D" id="3.40.50.300">
    <property type="entry name" value="P-loop containing nucleotide triphosphate hydrolases"/>
    <property type="match status" value="1"/>
</dbReference>
<dbReference type="InterPro" id="IPR013563">
    <property type="entry name" value="Oligopep_ABC_C"/>
</dbReference>
<evidence type="ECO:0000313" key="11">
    <source>
        <dbReference type="Proteomes" id="UP001239085"/>
    </source>
</evidence>
<feature type="domain" description="ABC transporter" evidence="9">
    <location>
        <begin position="30"/>
        <end position="282"/>
    </location>
</feature>
<accession>A0ABU0PAA1</accession>
<dbReference type="CDD" id="cd03257">
    <property type="entry name" value="ABC_NikE_OppD_transporters"/>
    <property type="match status" value="1"/>
</dbReference>
<protein>
    <submittedName>
        <fullName evidence="10">ABC-type dipeptide/oligopeptide/nickel transport system ATPase component</fullName>
    </submittedName>
</protein>
<dbReference type="PANTHER" id="PTHR43297">
    <property type="entry name" value="OLIGOPEPTIDE TRANSPORT ATP-BINDING PROTEIN APPD"/>
    <property type="match status" value="1"/>
</dbReference>
<evidence type="ECO:0000256" key="3">
    <source>
        <dbReference type="ARBA" id="ARBA00022448"/>
    </source>
</evidence>
<dbReference type="SUPFAM" id="SSF52540">
    <property type="entry name" value="P-loop containing nucleoside triphosphate hydrolases"/>
    <property type="match status" value="1"/>
</dbReference>
<dbReference type="PROSITE" id="PS00211">
    <property type="entry name" value="ABC_TRANSPORTER_1"/>
    <property type="match status" value="1"/>
</dbReference>
<dbReference type="Proteomes" id="UP001239085">
    <property type="component" value="Unassembled WGS sequence"/>
</dbReference>
<evidence type="ECO:0000313" key="10">
    <source>
        <dbReference type="EMBL" id="MDQ0644253.1"/>
    </source>
</evidence>
<feature type="compositionally biased region" description="Basic and acidic residues" evidence="8">
    <location>
        <begin position="10"/>
        <end position="26"/>
    </location>
</feature>
<evidence type="ECO:0000256" key="6">
    <source>
        <dbReference type="ARBA" id="ARBA00022840"/>
    </source>
</evidence>
<keyword evidence="6" id="KW-0067">ATP-binding</keyword>
<evidence type="ECO:0000256" key="4">
    <source>
        <dbReference type="ARBA" id="ARBA00022475"/>
    </source>
</evidence>
<keyword evidence="4" id="KW-1003">Cell membrane</keyword>
<evidence type="ECO:0000259" key="9">
    <source>
        <dbReference type="PROSITE" id="PS50893"/>
    </source>
</evidence>